<comment type="subcellular location">
    <subcellularLocation>
        <location evidence="1">Membrane</location>
        <topology evidence="1">Multi-pass membrane protein</topology>
    </subcellularLocation>
</comment>
<feature type="domain" description="ABC transmembrane type-1" evidence="11">
    <location>
        <begin position="151"/>
        <end position="365"/>
    </location>
</feature>
<dbReference type="SMART" id="SM00382">
    <property type="entry name" value="AAA"/>
    <property type="match status" value="1"/>
</dbReference>
<accession>A0ABR4JJK8</accession>
<dbReference type="PROSITE" id="PS50929">
    <property type="entry name" value="ABC_TM1F"/>
    <property type="match status" value="1"/>
</dbReference>
<evidence type="ECO:0000256" key="5">
    <source>
        <dbReference type="ARBA" id="ARBA00022741"/>
    </source>
</evidence>
<dbReference type="PANTHER" id="PTHR11384">
    <property type="entry name" value="ATP-BINDING CASSETTE, SUB-FAMILY D MEMBER"/>
    <property type="match status" value="1"/>
</dbReference>
<keyword evidence="4 12" id="KW-0812">Transmembrane</keyword>
<feature type="region of interest" description="Disordered" evidence="9">
    <location>
        <begin position="771"/>
        <end position="799"/>
    </location>
</feature>
<keyword evidence="6" id="KW-0067">ATP-binding</keyword>
<dbReference type="InterPro" id="IPR017871">
    <property type="entry name" value="ABC_transporter-like_CS"/>
</dbReference>
<dbReference type="InterPro" id="IPR018839">
    <property type="entry name" value="Tscrpt-silencing_Clr2_C"/>
</dbReference>
<evidence type="ECO:0000256" key="7">
    <source>
        <dbReference type="ARBA" id="ARBA00022989"/>
    </source>
</evidence>
<feature type="compositionally biased region" description="Acidic residues" evidence="9">
    <location>
        <begin position="789"/>
        <end position="799"/>
    </location>
</feature>
<evidence type="ECO:0000259" key="10">
    <source>
        <dbReference type="PROSITE" id="PS50893"/>
    </source>
</evidence>
<feature type="compositionally biased region" description="Basic and acidic residues" evidence="9">
    <location>
        <begin position="1479"/>
        <end position="1490"/>
    </location>
</feature>
<dbReference type="InterPro" id="IPR050835">
    <property type="entry name" value="ABC_transporter_sub-D"/>
</dbReference>
<dbReference type="InterPro" id="IPR011527">
    <property type="entry name" value="ABC1_TM_dom"/>
</dbReference>
<evidence type="ECO:0000256" key="4">
    <source>
        <dbReference type="ARBA" id="ARBA00022692"/>
    </source>
</evidence>
<dbReference type="PROSITE" id="PS50893">
    <property type="entry name" value="ABC_TRANSPORTER_2"/>
    <property type="match status" value="1"/>
</dbReference>
<reference evidence="12 13" key="1">
    <citation type="submission" date="2024-07" db="EMBL/GenBank/DDBJ databases">
        <title>Section-level genome sequencing and comparative genomics of Aspergillus sections Usti and Cavernicolus.</title>
        <authorList>
            <consortium name="Lawrence Berkeley National Laboratory"/>
            <person name="Nybo J.L."/>
            <person name="Vesth T.C."/>
            <person name="Theobald S."/>
            <person name="Frisvad J.C."/>
            <person name="Larsen T.O."/>
            <person name="Kjaerboelling I."/>
            <person name="Rothschild-Mancinelli K."/>
            <person name="Lyhne E.K."/>
            <person name="Kogle M.E."/>
            <person name="Barry K."/>
            <person name="Clum A."/>
            <person name="Na H."/>
            <person name="Ledsgaard L."/>
            <person name="Lin J."/>
            <person name="Lipzen A."/>
            <person name="Kuo A."/>
            <person name="Riley R."/>
            <person name="Mondo S."/>
            <person name="LaButti K."/>
            <person name="Haridas S."/>
            <person name="Pangalinan J."/>
            <person name="Salamov A.A."/>
            <person name="Simmons B.A."/>
            <person name="Magnuson J.K."/>
            <person name="Chen J."/>
            <person name="Drula E."/>
            <person name="Henrissat B."/>
            <person name="Wiebenga A."/>
            <person name="Lubbers R.J."/>
            <person name="Gomes A.C."/>
            <person name="Macurrencykelacurrency M.R."/>
            <person name="Stajich J."/>
            <person name="Grigoriev I.V."/>
            <person name="Mortensen U.H."/>
            <person name="De vries R.P."/>
            <person name="Baker S.E."/>
            <person name="Andersen M.R."/>
        </authorList>
    </citation>
    <scope>NUCLEOTIDE SEQUENCE [LARGE SCALE GENOMIC DNA]</scope>
    <source>
        <strain evidence="12 13">CBS 756.74</strain>
    </source>
</reference>
<evidence type="ECO:0000256" key="8">
    <source>
        <dbReference type="ARBA" id="ARBA00023136"/>
    </source>
</evidence>
<keyword evidence="13" id="KW-1185">Reference proteome</keyword>
<dbReference type="Pfam" id="PF06472">
    <property type="entry name" value="ABC_membrane_2"/>
    <property type="match status" value="1"/>
</dbReference>
<feature type="compositionally biased region" description="Polar residues" evidence="9">
    <location>
        <begin position="1520"/>
        <end position="1531"/>
    </location>
</feature>
<name>A0ABR4JJK8_9EURO</name>
<dbReference type="InterPro" id="IPR027417">
    <property type="entry name" value="P-loop_NTPase"/>
</dbReference>
<evidence type="ECO:0000259" key="11">
    <source>
        <dbReference type="PROSITE" id="PS50929"/>
    </source>
</evidence>
<evidence type="ECO:0000313" key="12">
    <source>
        <dbReference type="EMBL" id="KAL2840234.1"/>
    </source>
</evidence>
<evidence type="ECO:0000313" key="13">
    <source>
        <dbReference type="Proteomes" id="UP001610444"/>
    </source>
</evidence>
<evidence type="ECO:0000256" key="6">
    <source>
        <dbReference type="ARBA" id="ARBA00022840"/>
    </source>
</evidence>
<sequence length="1531" mass="171080">MAAQSTLRLGQDPLIKRSSNTTKLIATLSLILSIIGTAKERARGKRLLRRNSGIRGKDGTRTIYVPYKDSLTSKVKIYPTKPTTFDAHRRLFLNPPASARTGDEDPVGGIPPPTTKPGLNLAFLHQFLSLGSIMVPRWGSKETGLLMSHGVFLLLRTYLSLLIARLDGEIVRDLVAGKGRAFTWGIVKWCGIGTLASYTNAMIKFLQSKVSIAFRTRLTRYIHDLYLTADNNYYKLMNLDGSIGQGPDQFITQDLTLFCSAAAALYSSMGKPMVDLFVFNYQLYRSLGPLALSGILTGYFSTAVVLRKLSPPFGKLKAVEGKKEGDFRGLHSRLLANAEEISFYGGADTERVFLTRSFKDLQRWMEGIYSLKIRYNMLEDVILKYSWSAFGYLVTSLPVFLPAWGGLGGAMELADTSEATGRERGRMKEFITNKRLMLSLADAGGRMMYSIKDISELAGYTSRIYSLISTLHRVHANAYYPPPGAESDLFSLEDVQGTIHNGFDGVRLEQVPVVAPSLYPRGGDELLESLSFVVHSGDHLLISGPNGVGKSAIARIVAGLWPVYRGLVSRPRGFGLDGIMFLPQRPYLSVGTLRDQVIYPHTEIDMRDAGVSDSALQKILEDAHLGYLPSREGGWDARKEWKDVLSGGEKQRMAMARIFYHEPRYAFLDEGTSAVSSDVEGLLYQQAKERGITVITISTRASLKKYHTYNLAIGVGSDGEQWEFERIGTAKEKLGVEKEIQEIRKRLDNVEDWKKRREEIEHELQKVWVDKGELAPPPYEETSSTTENEAVEEEDSEDDSNLVVIPINQTFSDGDPAQWPTEERFQRPDDSFYRLKLADMWLKETGAYENGLIYILDTLPAGYAVFDRPRGTNPSIVGTSKVNVSEASERFGSMSIFATLGPNRGDHQARSWALDAVDHPDPLDLSGGHLGPQRNRQWEHRPLGRLAGLEVGRQEDQQGDPLEGTPDVFKLAVVKLKHTTTVNQKITEMSSMDWRAERSAIVEYLEVLDMRPSYLPRLGELVLWAPEFDGDLAWNPKTQSIQIYSPVKNQWLKRPDWRVGVVSQIPTEDTVLQDLVETTEKKWGLNYSGFRVETLPDPNSADKSFSLHYSYVPLKCVKPLNAFELFLQGISREQLHPSIENAMTIMSSFSLLDKYHFRGTWPNASICCRGIFIGAELVALGDAIRLKPKGYKAGSEQKPPVTDVMVISEIRLELIQCDEDVKSKQLAEEYKVRISGKVYTPDIERAQISNNGRPARSLSPHEVVDVFNNVGMSGYGDWYELFSGSTVDISQDMVLGRCYEPDAMKLLFNSLSLDYDLQGVVSGREYSRNADQRIPEGKHWFWGDFRTQTLAIDTLNGEDVGHYSEARDVKMWRANLKILDGTATQADLRDAKQPGDLGRPSVKPRISGLAEVGKTSKLVSAGLGAVDTSNPVSSVEEESGSASEEVEERRYEGEAEQEEEEEGGDNEESQSSNEPEETFETRIEELRGGTEETEGGDYVPDSSQSSFKRPRQDDLGDEVGTQNMLWNIPNR</sequence>
<keyword evidence="3" id="KW-0813">Transport</keyword>
<feature type="compositionally biased region" description="Acidic residues" evidence="9">
    <location>
        <begin position="1454"/>
        <end position="1478"/>
    </location>
</feature>
<evidence type="ECO:0000256" key="2">
    <source>
        <dbReference type="ARBA" id="ARBA00008575"/>
    </source>
</evidence>
<feature type="region of interest" description="Disordered" evidence="9">
    <location>
        <begin position="1424"/>
        <end position="1531"/>
    </location>
</feature>
<dbReference type="EMBL" id="JBFXLR010000067">
    <property type="protein sequence ID" value="KAL2840234.1"/>
    <property type="molecule type" value="Genomic_DNA"/>
</dbReference>
<dbReference type="RefSeq" id="XP_070893928.1">
    <property type="nucleotide sequence ID" value="XM_071043545.1"/>
</dbReference>
<dbReference type="Proteomes" id="UP001610444">
    <property type="component" value="Unassembled WGS sequence"/>
</dbReference>
<keyword evidence="7" id="KW-1133">Transmembrane helix</keyword>
<protein>
    <submittedName>
        <fullName evidence="12">ABC transporter transmembrane region 2-domain-containing protein</fullName>
    </submittedName>
</protein>
<evidence type="ECO:0000256" key="3">
    <source>
        <dbReference type="ARBA" id="ARBA00022448"/>
    </source>
</evidence>
<dbReference type="PANTHER" id="PTHR11384:SF67">
    <property type="entry name" value="ATP-BINDING CASSETTE SUB-FAMILY D MEMBER 1"/>
    <property type="match status" value="1"/>
</dbReference>
<evidence type="ECO:0000256" key="9">
    <source>
        <dbReference type="SAM" id="MobiDB-lite"/>
    </source>
</evidence>
<feature type="domain" description="ABC transporter" evidence="10">
    <location>
        <begin position="506"/>
        <end position="743"/>
    </location>
</feature>
<keyword evidence="5" id="KW-0547">Nucleotide-binding</keyword>
<dbReference type="SUPFAM" id="SSF52540">
    <property type="entry name" value="P-loop containing nucleoside triphosphate hydrolases"/>
    <property type="match status" value="1"/>
</dbReference>
<dbReference type="Pfam" id="PF00005">
    <property type="entry name" value="ABC_tran"/>
    <property type="match status" value="1"/>
</dbReference>
<comment type="caution">
    <text evidence="12">The sequence shown here is derived from an EMBL/GenBank/DDBJ whole genome shotgun (WGS) entry which is preliminary data.</text>
</comment>
<dbReference type="PROSITE" id="PS00211">
    <property type="entry name" value="ABC_TRANSPORTER_1"/>
    <property type="match status" value="1"/>
</dbReference>
<evidence type="ECO:0000256" key="1">
    <source>
        <dbReference type="ARBA" id="ARBA00004141"/>
    </source>
</evidence>
<comment type="similarity">
    <text evidence="2">Belongs to the ABC transporter superfamily. ABCD family. Peroxisomal fatty acyl CoA transporter (TC 3.A.1.203) subfamily.</text>
</comment>
<proteinExistence type="inferred from homology"/>
<dbReference type="InterPro" id="IPR003593">
    <property type="entry name" value="AAA+_ATPase"/>
</dbReference>
<gene>
    <name evidence="12" type="ORF">BJX68DRAFT_258577</name>
</gene>
<keyword evidence="8" id="KW-0472">Membrane</keyword>
<dbReference type="Gene3D" id="3.40.50.300">
    <property type="entry name" value="P-loop containing nucleotide triphosphate hydrolases"/>
    <property type="match status" value="1"/>
</dbReference>
<dbReference type="InterPro" id="IPR003439">
    <property type="entry name" value="ABC_transporter-like_ATP-bd"/>
</dbReference>
<dbReference type="Pfam" id="PF10383">
    <property type="entry name" value="Clr2"/>
    <property type="match status" value="1"/>
</dbReference>
<organism evidence="12 13">
    <name type="scientific">Aspergillus pseudodeflectus</name>
    <dbReference type="NCBI Taxonomy" id="176178"/>
    <lineage>
        <taxon>Eukaryota</taxon>
        <taxon>Fungi</taxon>
        <taxon>Dikarya</taxon>
        <taxon>Ascomycota</taxon>
        <taxon>Pezizomycotina</taxon>
        <taxon>Eurotiomycetes</taxon>
        <taxon>Eurotiomycetidae</taxon>
        <taxon>Eurotiales</taxon>
        <taxon>Aspergillaceae</taxon>
        <taxon>Aspergillus</taxon>
        <taxon>Aspergillus subgen. Nidulantes</taxon>
    </lineage>
</organism>
<dbReference type="GeneID" id="98158709"/>
<dbReference type="CDD" id="cd03223">
    <property type="entry name" value="ABCD_peroxisomal_ALDP"/>
    <property type="match status" value="1"/>
</dbReference>